<evidence type="ECO:0000256" key="1">
    <source>
        <dbReference type="SAM" id="MobiDB-lite"/>
    </source>
</evidence>
<reference evidence="2" key="1">
    <citation type="submission" date="2023-02" db="EMBL/GenBank/DDBJ databases">
        <title>Nocardiopsis ansamitocini NBRC 112285.</title>
        <authorList>
            <person name="Ichikawa N."/>
            <person name="Sato H."/>
            <person name="Tonouchi N."/>
        </authorList>
    </citation>
    <scope>NUCLEOTIDE SEQUENCE</scope>
    <source>
        <strain evidence="2">NBRC 112285</strain>
    </source>
</reference>
<sequence length="461" mass="48458">MPHAWMRLGAVAAAGAVTLAVLPRPEPAQAVVGEEDHATDSWIREDLAAADLSGVTLSDTGLTPVGPVGGFAPDPSTARDIHGGVPSALAVFPAHHLQHRAGAVEIEVDTDAGRADLTVEARGVRSDGIWTEWRQAPDPTATSRFELPDQVDQVQVRVAIDPAAGPAAHVSGVRVRPIEGGAERRATPGAPQSSRVFTTRIGLVGDRTANGDTIRPNAHFAALPSRRGLAPKGTGDYTVRVCTPDSAEPRCVYVPVWDVGPWNIKDDYWNNPRESWTDLPQGKPQAQAANQEGYNRGLDGFGRRVANPAGIDLADGAFWEGLRLRTNAWVTVDYLWTGRYAHRAEVGSANGSDPVIVRSGPSTSHDDIGLAAHRANVDVACQATGTEVTGPQGTSDTWYRIGTADYLPASFVSGGSEAPSCAEAAVEPEEPTGYAPSCPAAPKPVAPVEPVRPCGGSAPTY</sequence>
<gene>
    <name evidence="2" type="ORF">Nans01_12070</name>
</gene>
<evidence type="ECO:0008006" key="4">
    <source>
        <dbReference type="Google" id="ProtNLM"/>
    </source>
</evidence>
<evidence type="ECO:0000313" key="2">
    <source>
        <dbReference type="EMBL" id="GLU46856.1"/>
    </source>
</evidence>
<comment type="caution">
    <text evidence="2">The sequence shown here is derived from an EMBL/GenBank/DDBJ whole genome shotgun (WGS) entry which is preliminary data.</text>
</comment>
<accession>A0A9W6P478</accession>
<feature type="region of interest" description="Disordered" evidence="1">
    <location>
        <begin position="428"/>
        <end position="461"/>
    </location>
</feature>
<organism evidence="2 3">
    <name type="scientific">Nocardiopsis ansamitocini</name>
    <dbReference type="NCBI Taxonomy" id="1670832"/>
    <lineage>
        <taxon>Bacteria</taxon>
        <taxon>Bacillati</taxon>
        <taxon>Actinomycetota</taxon>
        <taxon>Actinomycetes</taxon>
        <taxon>Streptosporangiales</taxon>
        <taxon>Nocardiopsidaceae</taxon>
        <taxon>Nocardiopsis</taxon>
    </lineage>
</organism>
<dbReference type="AlphaFoldDB" id="A0A9W6P478"/>
<dbReference type="Proteomes" id="UP001165092">
    <property type="component" value="Unassembled WGS sequence"/>
</dbReference>
<proteinExistence type="predicted"/>
<name>A0A9W6P478_9ACTN</name>
<evidence type="ECO:0000313" key="3">
    <source>
        <dbReference type="Proteomes" id="UP001165092"/>
    </source>
</evidence>
<dbReference type="EMBL" id="BSQG01000001">
    <property type="protein sequence ID" value="GLU46856.1"/>
    <property type="molecule type" value="Genomic_DNA"/>
</dbReference>
<keyword evidence="3" id="KW-1185">Reference proteome</keyword>
<protein>
    <recommendedName>
        <fullName evidence="4">Secreted protein</fullName>
    </recommendedName>
</protein>